<keyword evidence="10" id="KW-1133">Transmembrane helix</keyword>
<evidence type="ECO:0000256" key="10">
    <source>
        <dbReference type="ARBA" id="ARBA00022989"/>
    </source>
</evidence>
<comment type="subcellular location">
    <subcellularLocation>
        <location evidence="2">Membrane</location>
    </subcellularLocation>
</comment>
<evidence type="ECO:0000256" key="17">
    <source>
        <dbReference type="RuleBase" id="RU000405"/>
    </source>
</evidence>
<organism evidence="19 20">
    <name type="scientific">Leptospira weilii serovar Ranarum str. ICFT</name>
    <dbReference type="NCBI Taxonomy" id="1218598"/>
    <lineage>
        <taxon>Bacteria</taxon>
        <taxon>Pseudomonadati</taxon>
        <taxon>Spirochaetota</taxon>
        <taxon>Spirochaetia</taxon>
        <taxon>Leptospirales</taxon>
        <taxon>Leptospiraceae</taxon>
        <taxon>Leptospira</taxon>
    </lineage>
</organism>
<keyword evidence="20" id="KW-1185">Reference proteome</keyword>
<dbReference type="GO" id="GO:0035556">
    <property type="term" value="P:intracellular signal transduction"/>
    <property type="evidence" value="ECO:0007669"/>
    <property type="project" value="InterPro"/>
</dbReference>
<evidence type="ECO:0000256" key="15">
    <source>
        <dbReference type="ARBA" id="ARBA00032637"/>
    </source>
</evidence>
<evidence type="ECO:0000256" key="11">
    <source>
        <dbReference type="ARBA" id="ARBA00022998"/>
    </source>
</evidence>
<gene>
    <name evidence="19" type="ORF">LEP1GSC060_0557</name>
</gene>
<dbReference type="Proteomes" id="UP000012313">
    <property type="component" value="Unassembled WGS sequence"/>
</dbReference>
<keyword evidence="5" id="KW-0812">Transmembrane</keyword>
<evidence type="ECO:0000313" key="19">
    <source>
        <dbReference type="EMBL" id="EMY78677.1"/>
    </source>
</evidence>
<comment type="subunit">
    <text evidence="16">Homodimer. Can also exist as monomer.</text>
</comment>
<dbReference type="AlphaFoldDB" id="N1WN58"/>
<dbReference type="PANTHER" id="PTHR11920">
    <property type="entry name" value="GUANYLYL CYCLASE"/>
    <property type="match status" value="1"/>
</dbReference>
<evidence type="ECO:0000256" key="4">
    <source>
        <dbReference type="ARBA" id="ARBA00021420"/>
    </source>
</evidence>
<keyword evidence="6" id="KW-0479">Metal-binding</keyword>
<dbReference type="InterPro" id="IPR018297">
    <property type="entry name" value="A/G_cyclase_CS"/>
</dbReference>
<dbReference type="EC" id="4.6.1.1" evidence="3"/>
<keyword evidence="9" id="KW-0460">Magnesium</keyword>
<dbReference type="GO" id="GO:0004016">
    <property type="term" value="F:adenylate cyclase activity"/>
    <property type="evidence" value="ECO:0007669"/>
    <property type="project" value="UniProtKB-EC"/>
</dbReference>
<dbReference type="GO" id="GO:0005524">
    <property type="term" value="F:ATP binding"/>
    <property type="evidence" value="ECO:0007669"/>
    <property type="project" value="UniProtKB-KW"/>
</dbReference>
<evidence type="ECO:0000256" key="13">
    <source>
        <dbReference type="ARBA" id="ARBA00023239"/>
    </source>
</evidence>
<dbReference type="EMBL" id="AOHC02000019">
    <property type="protein sequence ID" value="EMY78677.1"/>
    <property type="molecule type" value="Genomic_DNA"/>
</dbReference>
<dbReference type="PROSITE" id="PS50125">
    <property type="entry name" value="GUANYLATE_CYCLASE_2"/>
    <property type="match status" value="1"/>
</dbReference>
<proteinExistence type="inferred from homology"/>
<keyword evidence="13 17" id="KW-0456">Lyase</keyword>
<dbReference type="InterPro" id="IPR001054">
    <property type="entry name" value="A/G_cyclase"/>
</dbReference>
<evidence type="ECO:0000256" key="14">
    <source>
        <dbReference type="ARBA" id="ARBA00032597"/>
    </source>
</evidence>
<feature type="domain" description="Guanylate cyclase" evidence="18">
    <location>
        <begin position="227"/>
        <end position="358"/>
    </location>
</feature>
<keyword evidence="11" id="KW-0115">cAMP biosynthesis</keyword>
<evidence type="ECO:0000313" key="20">
    <source>
        <dbReference type="Proteomes" id="UP000012313"/>
    </source>
</evidence>
<evidence type="ECO:0000259" key="18">
    <source>
        <dbReference type="PROSITE" id="PS50125"/>
    </source>
</evidence>
<reference evidence="19" key="1">
    <citation type="submission" date="2013-03" db="EMBL/GenBank/DDBJ databases">
        <authorList>
            <person name="Harkins D.M."/>
            <person name="Durkin A.S."/>
            <person name="Brinkac L.M."/>
            <person name="Haft D.H."/>
            <person name="Selengut J.D."/>
            <person name="Sanka R."/>
            <person name="DePew J."/>
            <person name="Purushe J."/>
            <person name="Hartskeerl R.A."/>
            <person name="Ahmed A."/>
            <person name="van der Linden H."/>
            <person name="Goris M.G.A."/>
            <person name="Vinetz J.M."/>
            <person name="Sutton G.G."/>
            <person name="Nierman W.C."/>
            <person name="Fouts D.E."/>
        </authorList>
    </citation>
    <scope>NUCLEOTIDE SEQUENCE [LARGE SCALE GENOMIC DNA]</scope>
    <source>
        <strain evidence="19">ICFT</strain>
    </source>
</reference>
<evidence type="ECO:0000256" key="12">
    <source>
        <dbReference type="ARBA" id="ARBA00023136"/>
    </source>
</evidence>
<dbReference type="GO" id="GO:0046872">
    <property type="term" value="F:metal ion binding"/>
    <property type="evidence" value="ECO:0007669"/>
    <property type="project" value="UniProtKB-KW"/>
</dbReference>
<dbReference type="GO" id="GO:0006171">
    <property type="term" value="P:cAMP biosynthetic process"/>
    <property type="evidence" value="ECO:0007669"/>
    <property type="project" value="UniProtKB-KW"/>
</dbReference>
<evidence type="ECO:0000256" key="8">
    <source>
        <dbReference type="ARBA" id="ARBA00022840"/>
    </source>
</evidence>
<evidence type="ECO:0000256" key="1">
    <source>
        <dbReference type="ARBA" id="ARBA00001593"/>
    </source>
</evidence>
<evidence type="ECO:0000256" key="3">
    <source>
        <dbReference type="ARBA" id="ARBA00012201"/>
    </source>
</evidence>
<dbReference type="InterPro" id="IPR029787">
    <property type="entry name" value="Nucleotide_cyclase"/>
</dbReference>
<dbReference type="PANTHER" id="PTHR11920:SF335">
    <property type="entry name" value="GUANYLATE CYCLASE"/>
    <property type="match status" value="1"/>
</dbReference>
<evidence type="ECO:0000256" key="6">
    <source>
        <dbReference type="ARBA" id="ARBA00022723"/>
    </source>
</evidence>
<dbReference type="InterPro" id="IPR050401">
    <property type="entry name" value="Cyclic_nucleotide_synthase"/>
</dbReference>
<evidence type="ECO:0000256" key="16">
    <source>
        <dbReference type="ARBA" id="ARBA00064436"/>
    </source>
</evidence>
<accession>N1WN58</accession>
<dbReference type="RefSeq" id="WP_002997609.1">
    <property type="nucleotide sequence ID" value="NZ_AOHC02000019.1"/>
</dbReference>
<name>N1WN58_9LEPT</name>
<comment type="caution">
    <text evidence="19">The sequence shown here is derived from an EMBL/GenBank/DDBJ whole genome shotgun (WGS) entry which is preliminary data.</text>
</comment>
<dbReference type="FunFam" id="3.30.70.1230:FF:000033">
    <property type="entry name" value="Adenylate cyclase"/>
    <property type="match status" value="1"/>
</dbReference>
<protein>
    <recommendedName>
        <fullName evidence="4">Adenylate cyclase</fullName>
        <ecNumber evidence="3">4.6.1.1</ecNumber>
    </recommendedName>
    <alternativeName>
        <fullName evidence="14">ATP pyrophosphate-lyase</fullName>
    </alternativeName>
    <alternativeName>
        <fullName evidence="15">Adenylyl cyclase</fullName>
    </alternativeName>
</protein>
<dbReference type="STRING" id="1218598.LEP1GSC060_0557"/>
<dbReference type="GO" id="GO:0005886">
    <property type="term" value="C:plasma membrane"/>
    <property type="evidence" value="ECO:0007669"/>
    <property type="project" value="UniProtKB-ARBA"/>
</dbReference>
<comment type="similarity">
    <text evidence="17">Belongs to the adenylyl cyclase class-4/guanylyl cyclase family.</text>
</comment>
<evidence type="ECO:0000256" key="2">
    <source>
        <dbReference type="ARBA" id="ARBA00004370"/>
    </source>
</evidence>
<dbReference type="SUPFAM" id="SSF55073">
    <property type="entry name" value="Nucleotide cyclase"/>
    <property type="match status" value="1"/>
</dbReference>
<dbReference type="PROSITE" id="PS00452">
    <property type="entry name" value="GUANYLATE_CYCLASE_1"/>
    <property type="match status" value="1"/>
</dbReference>
<keyword evidence="7" id="KW-0547">Nucleotide-binding</keyword>
<keyword evidence="12" id="KW-0472">Membrane</keyword>
<comment type="catalytic activity">
    <reaction evidence="1">
        <text>ATP = 3',5'-cyclic AMP + diphosphate</text>
        <dbReference type="Rhea" id="RHEA:15389"/>
        <dbReference type="ChEBI" id="CHEBI:30616"/>
        <dbReference type="ChEBI" id="CHEBI:33019"/>
        <dbReference type="ChEBI" id="CHEBI:58165"/>
        <dbReference type="EC" id="4.6.1.1"/>
    </reaction>
</comment>
<keyword evidence="8" id="KW-0067">ATP-binding</keyword>
<dbReference type="CDD" id="cd07302">
    <property type="entry name" value="CHD"/>
    <property type="match status" value="1"/>
</dbReference>
<dbReference type="Pfam" id="PF00211">
    <property type="entry name" value="Guanylate_cyc"/>
    <property type="match status" value="1"/>
</dbReference>
<sequence>MQKLSENIHSKIANELARYFYHHLLAELIKPESLQTKVGYDGKTSEETNRKILARLLREFPGVENSSEPPFNLVREWAKRNRFAFHYDEYIFDRYNRLYIERLLALRDNSEESKRRFQEATLDNFKQFDYTQAGFSISFLIRVENNMREMMREIMLTIPNIDSESGWEILFEQSKNYQETVNEVFEKRLQDARDESDRLLHNILPATIVTELKQKQKVAPVHITSATVLFTDFKGFTQISEQMPPQELLKNLDECFSIFDQICAEHGLEKIKTIGDSFMCAGGIPETNRTHVYDTALAALKMRDAIHRLKTKREQKGSAYWDVRIGFHTGPVVAGVIGKNKFSYDIWGDTVNTASRMESSGEPGKINVSAASYELLRPLFRLTSRGRVAAKNKGEIAMYFLESLKPRFGTHYLYNEEFKGIYRRLQSGAKIVLNSDLFVKGEK</sequence>
<evidence type="ECO:0000256" key="9">
    <source>
        <dbReference type="ARBA" id="ARBA00022842"/>
    </source>
</evidence>
<dbReference type="SMART" id="SM00044">
    <property type="entry name" value="CYCc"/>
    <property type="match status" value="1"/>
</dbReference>
<evidence type="ECO:0000256" key="7">
    <source>
        <dbReference type="ARBA" id="ARBA00022741"/>
    </source>
</evidence>
<dbReference type="Gene3D" id="3.30.70.1230">
    <property type="entry name" value="Nucleotide cyclase"/>
    <property type="match status" value="1"/>
</dbReference>
<evidence type="ECO:0000256" key="5">
    <source>
        <dbReference type="ARBA" id="ARBA00022692"/>
    </source>
</evidence>